<dbReference type="KEGG" id="nzo:SAMEA4504057_0377"/>
<proteinExistence type="predicted"/>
<evidence type="ECO:0000313" key="2">
    <source>
        <dbReference type="Proteomes" id="UP000215033"/>
    </source>
</evidence>
<accession>A0AB38DNV2</accession>
<dbReference type="AlphaFoldDB" id="A0AB38DNV2"/>
<dbReference type="EMBL" id="LT906434">
    <property type="protein sequence ID" value="SNU78892.1"/>
    <property type="molecule type" value="Genomic_DNA"/>
</dbReference>
<reference evidence="1 2" key="1">
    <citation type="submission" date="2017-06" db="EMBL/GenBank/DDBJ databases">
        <authorList>
            <consortium name="Pathogen Informatics"/>
        </authorList>
    </citation>
    <scope>NUCLEOTIDE SEQUENCE [LARGE SCALE GENOMIC DNA]</scope>
    <source>
        <strain evidence="1 2">NCTC12230</strain>
    </source>
</reference>
<sequence length="85" mass="8994">MSVILGLDPNILLSARPSEIPLPDIWEILGSSPSMTRYFYIDQFFQTASKNPATPNTFNTATNSASLSSGFPAIGGMGGAYSGSF</sequence>
<gene>
    <name evidence="1" type="ORF">SAMEA4504057_00377</name>
</gene>
<organism evidence="1 2">
    <name type="scientific">Neisseria zoodegmatis</name>
    <dbReference type="NCBI Taxonomy" id="326523"/>
    <lineage>
        <taxon>Bacteria</taxon>
        <taxon>Pseudomonadati</taxon>
        <taxon>Pseudomonadota</taxon>
        <taxon>Betaproteobacteria</taxon>
        <taxon>Neisseriales</taxon>
        <taxon>Neisseriaceae</taxon>
        <taxon>Neisseria</taxon>
    </lineage>
</organism>
<evidence type="ECO:0000313" key="1">
    <source>
        <dbReference type="EMBL" id="SNU78892.1"/>
    </source>
</evidence>
<name>A0AB38DNV2_9NEIS</name>
<protein>
    <submittedName>
        <fullName evidence="1">Uncharacterized protein</fullName>
    </submittedName>
</protein>
<dbReference type="Proteomes" id="UP000215033">
    <property type="component" value="Chromosome 1"/>
</dbReference>